<dbReference type="InterPro" id="IPR050194">
    <property type="entry name" value="Glycosyltransferase_grp1"/>
</dbReference>
<gene>
    <name evidence="3" type="ORF">H7C18_16310</name>
</gene>
<dbReference type="Proteomes" id="UP000564644">
    <property type="component" value="Unassembled WGS sequence"/>
</dbReference>
<dbReference type="InterPro" id="IPR001296">
    <property type="entry name" value="Glyco_trans_1"/>
</dbReference>
<keyword evidence="4" id="KW-1185">Reference proteome</keyword>
<name>A0A7X0SM15_9BACL</name>
<dbReference type="PANTHER" id="PTHR45947">
    <property type="entry name" value="SULFOQUINOVOSYL TRANSFERASE SQD2"/>
    <property type="match status" value="1"/>
</dbReference>
<proteinExistence type="predicted"/>
<dbReference type="RefSeq" id="WP_185130146.1">
    <property type="nucleotide sequence ID" value="NZ_JACJVO010000020.1"/>
</dbReference>
<evidence type="ECO:0000313" key="4">
    <source>
        <dbReference type="Proteomes" id="UP000564644"/>
    </source>
</evidence>
<accession>A0A7X0SM15</accession>
<dbReference type="Gene3D" id="3.40.50.2000">
    <property type="entry name" value="Glycogen Phosphorylase B"/>
    <property type="match status" value="2"/>
</dbReference>
<dbReference type="PANTHER" id="PTHR45947:SF3">
    <property type="entry name" value="SULFOQUINOVOSYL TRANSFERASE SQD2"/>
    <property type="match status" value="1"/>
</dbReference>
<dbReference type="Pfam" id="PF00534">
    <property type="entry name" value="Glycos_transf_1"/>
    <property type="match status" value="1"/>
</dbReference>
<dbReference type="GO" id="GO:0016757">
    <property type="term" value="F:glycosyltransferase activity"/>
    <property type="evidence" value="ECO:0007669"/>
    <property type="project" value="InterPro"/>
</dbReference>
<feature type="domain" description="Glycosyl transferase family 1" evidence="2">
    <location>
        <begin position="191"/>
        <end position="344"/>
    </location>
</feature>
<comment type="caution">
    <text evidence="3">The sequence shown here is derived from an EMBL/GenBank/DDBJ whole genome shotgun (WGS) entry which is preliminary data.</text>
</comment>
<evidence type="ECO:0000259" key="2">
    <source>
        <dbReference type="Pfam" id="PF00534"/>
    </source>
</evidence>
<dbReference type="CDD" id="cd03801">
    <property type="entry name" value="GT4_PimA-like"/>
    <property type="match status" value="1"/>
</dbReference>
<protein>
    <submittedName>
        <fullName evidence="3">Glycosyltransferase family 4 protein</fullName>
    </submittedName>
</protein>
<dbReference type="EMBL" id="JACJVO010000020">
    <property type="protein sequence ID" value="MBB6732485.1"/>
    <property type="molecule type" value="Genomic_DNA"/>
</dbReference>
<dbReference type="AlphaFoldDB" id="A0A7X0SM15"/>
<keyword evidence="3" id="KW-0808">Transferase</keyword>
<organism evidence="3 4">
    <name type="scientific">Cohnella zeiphila</name>
    <dbReference type="NCBI Taxonomy" id="2761120"/>
    <lineage>
        <taxon>Bacteria</taxon>
        <taxon>Bacillati</taxon>
        <taxon>Bacillota</taxon>
        <taxon>Bacilli</taxon>
        <taxon>Bacillales</taxon>
        <taxon>Paenibacillaceae</taxon>
        <taxon>Cohnella</taxon>
    </lineage>
</organism>
<sequence>MKVLFLAGVSSPQRIAFFNRLGTFCELTVWFQSRGEPKREERGEEPGALFRCRFLSGSADGRGNRLNLSVLRALEQEPFDVYVLGSCSSPTEMLAIQWLKLRRKRFILNAEGTFVSDVSRVRRKLKRYWVSGADLWLSSGRSCTRYLQENGADPERILEYPLALNRFGGQELAPLTEEERGALRRREGLQGTVFLSIGPFLPRNGVDVLLDAFGRLSAAGASLLLIGDGPEREKYERTVRDRGIRHVVIKTYLPKRELLRYWKVADVFALPAREETWGSALNEAIGFGLPIVSTTKAGAALDLVRDGTNGFLVPPDNAAMLAERLGKLAGDPELRGRFGAESRKLSEQYSIERMVEEHVRALEQFVRDAERKPESISAPLGLDGPSAIPKAEPGQELEQAGMRRTEGV</sequence>
<feature type="region of interest" description="Disordered" evidence="1">
    <location>
        <begin position="370"/>
        <end position="408"/>
    </location>
</feature>
<dbReference type="SUPFAM" id="SSF53756">
    <property type="entry name" value="UDP-Glycosyltransferase/glycogen phosphorylase"/>
    <property type="match status" value="1"/>
</dbReference>
<evidence type="ECO:0000256" key="1">
    <source>
        <dbReference type="SAM" id="MobiDB-lite"/>
    </source>
</evidence>
<reference evidence="3 4" key="1">
    <citation type="submission" date="2020-08" db="EMBL/GenBank/DDBJ databases">
        <title>Cohnella phylogeny.</title>
        <authorList>
            <person name="Dunlap C."/>
        </authorList>
    </citation>
    <scope>NUCLEOTIDE SEQUENCE [LARGE SCALE GENOMIC DNA]</scope>
    <source>
        <strain evidence="3 4">CBP 2801</strain>
    </source>
</reference>
<evidence type="ECO:0000313" key="3">
    <source>
        <dbReference type="EMBL" id="MBB6732485.1"/>
    </source>
</evidence>